<name>A0AAV1SL12_9ROSI</name>
<reference evidence="1 2" key="1">
    <citation type="submission" date="2024-01" db="EMBL/GenBank/DDBJ databases">
        <authorList>
            <person name="Waweru B."/>
        </authorList>
    </citation>
    <scope>NUCLEOTIDE SEQUENCE [LARGE SCALE GENOMIC DNA]</scope>
</reference>
<accession>A0AAV1SL12</accession>
<gene>
    <name evidence="1" type="ORF">DCAF_LOCUS24920</name>
</gene>
<dbReference type="AlphaFoldDB" id="A0AAV1SL12"/>
<sequence>MRTGEEDEKRSRLDPSVAGQLLKLPCVNQDTPGLVFSLAQVIYPVLKAKQASLNIVKCQTYVTGKFSCKLQPMSA</sequence>
<comment type="caution">
    <text evidence="1">The sequence shown here is derived from an EMBL/GenBank/DDBJ whole genome shotgun (WGS) entry which is preliminary data.</text>
</comment>
<dbReference type="EMBL" id="CAWUPB010001194">
    <property type="protein sequence ID" value="CAK7353812.1"/>
    <property type="molecule type" value="Genomic_DNA"/>
</dbReference>
<evidence type="ECO:0000313" key="2">
    <source>
        <dbReference type="Proteomes" id="UP001314170"/>
    </source>
</evidence>
<dbReference type="Proteomes" id="UP001314170">
    <property type="component" value="Unassembled WGS sequence"/>
</dbReference>
<protein>
    <submittedName>
        <fullName evidence="1">Uncharacterized protein</fullName>
    </submittedName>
</protein>
<organism evidence="1 2">
    <name type="scientific">Dovyalis caffra</name>
    <dbReference type="NCBI Taxonomy" id="77055"/>
    <lineage>
        <taxon>Eukaryota</taxon>
        <taxon>Viridiplantae</taxon>
        <taxon>Streptophyta</taxon>
        <taxon>Embryophyta</taxon>
        <taxon>Tracheophyta</taxon>
        <taxon>Spermatophyta</taxon>
        <taxon>Magnoliopsida</taxon>
        <taxon>eudicotyledons</taxon>
        <taxon>Gunneridae</taxon>
        <taxon>Pentapetalae</taxon>
        <taxon>rosids</taxon>
        <taxon>fabids</taxon>
        <taxon>Malpighiales</taxon>
        <taxon>Salicaceae</taxon>
        <taxon>Flacourtieae</taxon>
        <taxon>Dovyalis</taxon>
    </lineage>
</organism>
<evidence type="ECO:0000313" key="1">
    <source>
        <dbReference type="EMBL" id="CAK7353812.1"/>
    </source>
</evidence>
<keyword evidence="2" id="KW-1185">Reference proteome</keyword>
<proteinExistence type="predicted"/>